<feature type="compositionally biased region" description="Low complexity" evidence="1">
    <location>
        <begin position="16"/>
        <end position="27"/>
    </location>
</feature>
<feature type="region of interest" description="Disordered" evidence="1">
    <location>
        <begin position="1"/>
        <end position="27"/>
    </location>
</feature>
<feature type="compositionally biased region" description="Basic and acidic residues" evidence="1">
    <location>
        <begin position="326"/>
        <end position="335"/>
    </location>
</feature>
<name>A0ABD3N5J9_9STRA</name>
<feature type="compositionally biased region" description="Basic and acidic residues" evidence="1">
    <location>
        <begin position="351"/>
        <end position="362"/>
    </location>
</feature>
<dbReference type="InterPro" id="IPR018883">
    <property type="entry name" value="Delta_CA"/>
</dbReference>
<evidence type="ECO:0000256" key="1">
    <source>
        <dbReference type="SAM" id="MobiDB-lite"/>
    </source>
</evidence>
<keyword evidence="3" id="KW-1185">Reference proteome</keyword>
<protein>
    <submittedName>
        <fullName evidence="2">Uncharacterized protein</fullName>
    </submittedName>
</protein>
<evidence type="ECO:0000313" key="3">
    <source>
        <dbReference type="Proteomes" id="UP001530293"/>
    </source>
</evidence>
<dbReference type="Pfam" id="PF10563">
    <property type="entry name" value="CA_like"/>
    <property type="match status" value="1"/>
</dbReference>
<proteinExistence type="predicted"/>
<reference evidence="2 3" key="1">
    <citation type="submission" date="2024-10" db="EMBL/GenBank/DDBJ databases">
        <title>Updated reference genomes for cyclostephanoid diatoms.</title>
        <authorList>
            <person name="Roberts W.R."/>
            <person name="Alverson A.J."/>
        </authorList>
    </citation>
    <scope>NUCLEOTIDE SEQUENCE [LARGE SCALE GENOMIC DNA]</scope>
    <source>
        <strain evidence="2 3">AJA232-27</strain>
    </source>
</reference>
<feature type="region of interest" description="Disordered" evidence="1">
    <location>
        <begin position="326"/>
        <end position="362"/>
    </location>
</feature>
<accession>A0ABD3N5J9</accession>
<dbReference type="AlphaFoldDB" id="A0ABD3N5J9"/>
<dbReference type="EMBL" id="JALLBG020000025">
    <property type="protein sequence ID" value="KAL3771316.1"/>
    <property type="molecule type" value="Genomic_DNA"/>
</dbReference>
<comment type="caution">
    <text evidence="2">The sequence shown here is derived from an EMBL/GenBank/DDBJ whole genome shotgun (WGS) entry which is preliminary data.</text>
</comment>
<dbReference type="Proteomes" id="UP001530293">
    <property type="component" value="Unassembled WGS sequence"/>
</dbReference>
<gene>
    <name evidence="2" type="ORF">ACHAWU_005784</name>
</gene>
<organism evidence="2 3">
    <name type="scientific">Discostella pseudostelligera</name>
    <dbReference type="NCBI Taxonomy" id="259834"/>
    <lineage>
        <taxon>Eukaryota</taxon>
        <taxon>Sar</taxon>
        <taxon>Stramenopiles</taxon>
        <taxon>Ochrophyta</taxon>
        <taxon>Bacillariophyta</taxon>
        <taxon>Coscinodiscophyceae</taxon>
        <taxon>Thalassiosirophycidae</taxon>
        <taxon>Stephanodiscales</taxon>
        <taxon>Stephanodiscaceae</taxon>
        <taxon>Discostella</taxon>
    </lineage>
</organism>
<feature type="compositionally biased region" description="Polar residues" evidence="1">
    <location>
        <begin position="337"/>
        <end position="349"/>
    </location>
</feature>
<evidence type="ECO:0000313" key="2">
    <source>
        <dbReference type="EMBL" id="KAL3771316.1"/>
    </source>
</evidence>
<sequence>MMNNYHHPINLPRNLGSKSSKSFKPSPGGAGGSFFFPKAQDNVCAGKADRINADRPNKVCADLSVAQPQAGANVTLGFKGSMPMNGVTVSQNPFYKSGMCPVNVHWHLGAEHYSYGQYDEAGFGPQNTDNQKHRDMSSGVIVGEVASSSSSGEAERLGFRCRHYDSKNPSFTKPYKWKHCSGMVVGETYEVHWPHSAAGACGTVDQYQTPFRDGVFCNLTPEQVDGMLGQDIANSVGVQAQVFTIINDESYFYPDLIKGMVTYKVRDMGTDVTFYSGSTTGQTVNNTMCSQYTPITWQVDRKCHLISASSFDKLCLDMKMQRDDMSEDLHPHGSRELVTNNLAADNQQFAGDRDRKKNLRRE</sequence>